<dbReference type="RefSeq" id="WP_023576072.1">
    <property type="nucleotide sequence ID" value="NZ_AVFO01000015.1"/>
</dbReference>
<gene>
    <name evidence="3" type="ORF">FSS13T_10280</name>
</gene>
<evidence type="ECO:0000259" key="2">
    <source>
        <dbReference type="Pfam" id="PF14129"/>
    </source>
</evidence>
<dbReference type="EMBL" id="AVFO01000015">
    <property type="protein sequence ID" value="ESU26858.1"/>
    <property type="molecule type" value="Genomic_DNA"/>
</dbReference>
<feature type="chain" id="PRO_5045075225" description="DUF4296 domain-containing protein" evidence="1">
    <location>
        <begin position="20"/>
        <end position="129"/>
    </location>
</feature>
<accession>A0ABN0QHY4</accession>
<organism evidence="3 4">
    <name type="scientific">Flavobacterium saliperosum S13</name>
    <dbReference type="NCBI Taxonomy" id="1341155"/>
    <lineage>
        <taxon>Bacteria</taxon>
        <taxon>Pseudomonadati</taxon>
        <taxon>Bacteroidota</taxon>
        <taxon>Flavobacteriia</taxon>
        <taxon>Flavobacteriales</taxon>
        <taxon>Flavobacteriaceae</taxon>
        <taxon>Flavobacterium</taxon>
    </lineage>
</organism>
<dbReference type="PROSITE" id="PS51257">
    <property type="entry name" value="PROKAR_LIPOPROTEIN"/>
    <property type="match status" value="1"/>
</dbReference>
<keyword evidence="4" id="KW-1185">Reference proteome</keyword>
<evidence type="ECO:0000256" key="1">
    <source>
        <dbReference type="SAM" id="SignalP"/>
    </source>
</evidence>
<comment type="caution">
    <text evidence="3">The sequence shown here is derived from an EMBL/GenBank/DDBJ whole genome shotgun (WGS) entry which is preliminary data.</text>
</comment>
<proteinExistence type="predicted"/>
<dbReference type="Proteomes" id="UP000018234">
    <property type="component" value="Unassembled WGS sequence"/>
</dbReference>
<dbReference type="InterPro" id="IPR025381">
    <property type="entry name" value="DUF4296"/>
</dbReference>
<name>A0ABN0QHY4_9FLAO</name>
<evidence type="ECO:0000313" key="4">
    <source>
        <dbReference type="Proteomes" id="UP000018234"/>
    </source>
</evidence>
<reference evidence="3 4" key="1">
    <citation type="submission" date="2013-08" db="EMBL/GenBank/DDBJ databases">
        <title>Flavobacterium saliperosum type strain genome sequencing.</title>
        <authorList>
            <person name="Lee K."/>
            <person name="Yi H."/>
            <person name="Park S."/>
            <person name="Chun J."/>
        </authorList>
    </citation>
    <scope>NUCLEOTIDE SEQUENCE [LARGE SCALE GENOMIC DNA]</scope>
    <source>
        <strain evidence="3 4">S13</strain>
    </source>
</reference>
<protein>
    <recommendedName>
        <fullName evidence="2">DUF4296 domain-containing protein</fullName>
    </recommendedName>
</protein>
<sequence length="129" mass="14535">MKRISVLFVLLFVFGCGNGAVEKPENLIEKEVMVDILYELALIQSAESNNPIVFSQNEIKVNEMIYKKYNIDSASFAQSNRYYASDPHNYQKLFKKVSEKIAAQKEALNQQSLKETGKTIAPSDAPAIQ</sequence>
<evidence type="ECO:0000313" key="3">
    <source>
        <dbReference type="EMBL" id="ESU26858.1"/>
    </source>
</evidence>
<keyword evidence="1" id="KW-0732">Signal</keyword>
<feature type="domain" description="DUF4296" evidence="2">
    <location>
        <begin position="24"/>
        <end position="106"/>
    </location>
</feature>
<feature type="signal peptide" evidence="1">
    <location>
        <begin position="1"/>
        <end position="19"/>
    </location>
</feature>
<dbReference type="Pfam" id="PF14129">
    <property type="entry name" value="DUF4296"/>
    <property type="match status" value="1"/>
</dbReference>